<dbReference type="OrthoDB" id="3671989at2"/>
<feature type="domain" description="Carrier" evidence="7">
    <location>
        <begin position="1144"/>
        <end position="1218"/>
    </location>
</feature>
<dbReference type="RefSeq" id="WP_132204186.1">
    <property type="nucleotide sequence ID" value="NZ_SMKY01000326.1"/>
</dbReference>
<evidence type="ECO:0000313" key="9">
    <source>
        <dbReference type="Proteomes" id="UP000295578"/>
    </source>
</evidence>
<dbReference type="FunFam" id="3.40.50.12780:FF:000012">
    <property type="entry name" value="Non-ribosomal peptide synthetase"/>
    <property type="match status" value="1"/>
</dbReference>
<organism evidence="8 9">
    <name type="scientific">Actinomadura darangshiensis</name>
    <dbReference type="NCBI Taxonomy" id="705336"/>
    <lineage>
        <taxon>Bacteria</taxon>
        <taxon>Bacillati</taxon>
        <taxon>Actinomycetota</taxon>
        <taxon>Actinomycetes</taxon>
        <taxon>Streptosporangiales</taxon>
        <taxon>Thermomonosporaceae</taxon>
        <taxon>Actinomadura</taxon>
    </lineage>
</organism>
<evidence type="ECO:0000256" key="4">
    <source>
        <dbReference type="ARBA" id="ARBA00022553"/>
    </source>
</evidence>
<dbReference type="PANTHER" id="PTHR45527">
    <property type="entry name" value="NONRIBOSOMAL PEPTIDE SYNTHETASE"/>
    <property type="match status" value="1"/>
</dbReference>
<dbReference type="PROSITE" id="PS50075">
    <property type="entry name" value="CARRIER"/>
    <property type="match status" value="1"/>
</dbReference>
<dbReference type="SUPFAM" id="SSF47336">
    <property type="entry name" value="ACP-like"/>
    <property type="match status" value="1"/>
</dbReference>
<dbReference type="GO" id="GO:0017000">
    <property type="term" value="P:antibiotic biosynthetic process"/>
    <property type="evidence" value="ECO:0007669"/>
    <property type="project" value="UniProtKB-KW"/>
</dbReference>
<dbReference type="CDD" id="cd19543">
    <property type="entry name" value="DCL_NRPS"/>
    <property type="match status" value="1"/>
</dbReference>
<dbReference type="InterPro" id="IPR009081">
    <property type="entry name" value="PP-bd_ACP"/>
</dbReference>
<dbReference type="GO" id="GO:0005829">
    <property type="term" value="C:cytosol"/>
    <property type="evidence" value="ECO:0007669"/>
    <property type="project" value="TreeGrafter"/>
</dbReference>
<dbReference type="PROSITE" id="PS00455">
    <property type="entry name" value="AMP_BINDING"/>
    <property type="match status" value="1"/>
</dbReference>
<evidence type="ECO:0000313" key="8">
    <source>
        <dbReference type="EMBL" id="TDD65737.1"/>
    </source>
</evidence>
<evidence type="ECO:0000256" key="6">
    <source>
        <dbReference type="ARBA" id="ARBA00023194"/>
    </source>
</evidence>
<dbReference type="Gene3D" id="3.30.559.30">
    <property type="entry name" value="Nonribosomal peptide synthetase, condensation domain"/>
    <property type="match status" value="3"/>
</dbReference>
<dbReference type="EMBL" id="SMKY01000326">
    <property type="protein sequence ID" value="TDD65737.1"/>
    <property type="molecule type" value="Genomic_DNA"/>
</dbReference>
<dbReference type="CDD" id="cd17643">
    <property type="entry name" value="A_NRPS_Cytc1-like"/>
    <property type="match status" value="1"/>
</dbReference>
<proteinExistence type="inferred from homology"/>
<dbReference type="GO" id="GO:0044550">
    <property type="term" value="P:secondary metabolite biosynthetic process"/>
    <property type="evidence" value="ECO:0007669"/>
    <property type="project" value="UniProtKB-ARBA"/>
</dbReference>
<dbReference type="InterPro" id="IPR045851">
    <property type="entry name" value="AMP-bd_C_sf"/>
</dbReference>
<dbReference type="Pfam" id="PF13193">
    <property type="entry name" value="AMP-binding_C"/>
    <property type="match status" value="1"/>
</dbReference>
<reference evidence="8 9" key="1">
    <citation type="submission" date="2019-03" db="EMBL/GenBank/DDBJ databases">
        <title>Draft genome sequences of novel Actinobacteria.</title>
        <authorList>
            <person name="Sahin N."/>
            <person name="Ay H."/>
            <person name="Saygin H."/>
        </authorList>
    </citation>
    <scope>NUCLEOTIDE SEQUENCE [LARGE SCALE GENOMIC DNA]</scope>
    <source>
        <strain evidence="8 9">DSM 45941</strain>
    </source>
</reference>
<keyword evidence="3" id="KW-0596">Phosphopantetheine</keyword>
<dbReference type="InterPro" id="IPR042099">
    <property type="entry name" value="ANL_N_sf"/>
</dbReference>
<dbReference type="InterPro" id="IPR000873">
    <property type="entry name" value="AMP-dep_synth/lig_dom"/>
</dbReference>
<keyword evidence="4" id="KW-0597">Phosphoprotein</keyword>
<evidence type="ECO:0000259" key="7">
    <source>
        <dbReference type="PROSITE" id="PS50075"/>
    </source>
</evidence>
<dbReference type="Gene3D" id="3.30.300.30">
    <property type="match status" value="1"/>
</dbReference>
<dbReference type="NCBIfam" id="TIGR01733">
    <property type="entry name" value="AA-adenyl-dom"/>
    <property type="match status" value="1"/>
</dbReference>
<dbReference type="Gene3D" id="3.40.50.12780">
    <property type="entry name" value="N-terminal domain of ligase-like"/>
    <property type="match status" value="1"/>
</dbReference>
<sequence>TVGWFTSIYPLALTTPDLDDPTQLISSVKEHLRGVPRRGIGYGLLRHITPEPATTENGEQLRALRGLPTPQVLFNYMGSAQAAASGSDLIARTLPGALAAPRNGDETGRTRSHLLQIEAFQADGGQLVFEWYYSANVHDAGTVQGLADDYITALHQLIEHCLTPEAGSLTPSDLPLARADQKMLDRLKALVPRMADAYPLAPVQQGMLFHTLQAPAGTGVYWAQGLYEFTGDMDTAVLQQAWQFVVDRHPALRSGFVWEDVPEPLQVVQERVTVPFEALDWSASDDGEQRKRRAELLREDRESGFDLAAPPLLRVYVIDRGAGRWWMVWGLFQGLCDGWSLPIVLDEVQSTYECLLRGDRPALGPVRPYRDFIEWLGAQDQDAAREFWQRHLAGFEAATPLPADRVARGHWEHERRRTELSQEVTRGLQQVARRARVTLSTVFQAGWALLLSRFSAQRDVVFGLTVSGRPPQLSGMESMVGLFINTLPLRTDVRSDESFVDWLRRLQDAQLEMQRFDYTPLTEIQKASEVTAGTPLFDSILVFRNYPESADSEDAVLKGELTESVERGGYPLMLVVDTADRLKLEIPFSATAFDGSTVDGLLEHLELMLKAVAEDPEVSVGDIPLMSDARRGAVSGLAEVGEPIAGSVVERFEERVRQSPDAVAAVCGDEQLSYRELDERASRLASLLRERGAGPGRLVAVLLPRSVDLIAAMVGVLKTGAGYVPMDPGYPAERIEWLLADAAPVVIVDQDVMRQASDHPVAGPTPRVDPEETAYVIYTSGSTGRPKGVAIPHANVLRLFSRTDKWFEYGPDDVWTMFHSASFDFSVWEIWGPLLHGGRVVVVPFEVSRSPERFARLLRDEGVTVLSQTPSAFYQLTAAHDDDPGLADGLALRWVVFGGEALDVARVAGWQAAHPQVGLINMYGITETTVHVTYLPVDEAITARGWRASPIGEPIDDLTVLVLDEQLRPVGPGMPGEMYVGGGGVARGYVNRPALTAERFVADPFHPGRRLYRTGDRARRRPDGRLEYLGRVDEQVKIRGFRIEPGEIQAVLTDHPAVRDAVVMAREDGPGGKRLVAYLVPSATEPIDVAAVREFAGSRLPRFMVPAAFVVLDDGLPLTANGKVDRRALPAPDGVAEVATEFVAPRTDTERALAEIWQQVLGLERVGAEDNFFELGGDSILSLQIVARARAAGLRVEIADVFARQTVAALAAVTRQDDTPRTAAQQGSISGAVPLTPIQHWFLSRDIGERDQWNWSGMFELVTGLDSEALARAFDALVAHHDALRMRLAFDPAQNRWEQHNAETERHEIFSTFDVSGLHGEALDEAVTARMTQAQTSIDLAGGPLIRAVLFDRGAEPPWLGITVHHLVMDAVSWNVLLEDLGTVYQGGDLGEKTTSFKDWAERLEVLAGASSTLAELPEWRDRLERQRPLPVDLDGPNTEDSTQSVRVELDAENTSALLTRAHRPYRTQINDLLLAGLLRAMSRWSGDQTVGIDLESHGREALGEDIDLSRTVGWFTSIYPVALTAPDLDDPAQLITSVKEHLRGIPRRGIGYGLLRRMTPEPAGPHDQKQLREMRKLPAPGLLFNYLGTGATAEAAGGLVTGRPADELAGPAIGPEVGRKRSHLLRIEALQTGDGRLAVEWFYSANVHRAGTVQQLADDYITALRELIEHCLSPGAGRRTPSDFPLAALDQNTLDALIRGGGKIQNG</sequence>
<dbReference type="FunFam" id="1.10.1200.10:FF:000005">
    <property type="entry name" value="Nonribosomal peptide synthetase 1"/>
    <property type="match status" value="1"/>
</dbReference>
<evidence type="ECO:0000256" key="3">
    <source>
        <dbReference type="ARBA" id="ARBA00022450"/>
    </source>
</evidence>
<dbReference type="InterPro" id="IPR025110">
    <property type="entry name" value="AMP-bd_C"/>
</dbReference>
<dbReference type="Proteomes" id="UP000295578">
    <property type="component" value="Unassembled WGS sequence"/>
</dbReference>
<evidence type="ECO:0000256" key="5">
    <source>
        <dbReference type="ARBA" id="ARBA00022737"/>
    </source>
</evidence>
<evidence type="ECO:0000256" key="1">
    <source>
        <dbReference type="ARBA" id="ARBA00001957"/>
    </source>
</evidence>
<dbReference type="SUPFAM" id="SSF52777">
    <property type="entry name" value="CoA-dependent acyltransferases"/>
    <property type="match status" value="5"/>
</dbReference>
<dbReference type="InterPro" id="IPR020845">
    <property type="entry name" value="AMP-binding_CS"/>
</dbReference>
<keyword evidence="6" id="KW-0045">Antibiotic biosynthesis</keyword>
<dbReference type="PROSITE" id="PS00012">
    <property type="entry name" value="PHOSPHOPANTETHEINE"/>
    <property type="match status" value="1"/>
</dbReference>
<keyword evidence="9" id="KW-1185">Reference proteome</keyword>
<name>A0A4V2YRE1_9ACTN</name>
<comment type="similarity">
    <text evidence="2">Belongs to the ATP-dependent AMP-binding enzyme family.</text>
</comment>
<gene>
    <name evidence="8" type="ORF">E1293_39950</name>
</gene>
<dbReference type="InterPro" id="IPR001242">
    <property type="entry name" value="Condensation_dom"/>
</dbReference>
<dbReference type="InterPro" id="IPR036736">
    <property type="entry name" value="ACP-like_sf"/>
</dbReference>
<dbReference type="Gene3D" id="3.30.559.10">
    <property type="entry name" value="Chloramphenicol acetyltransferase-like domain"/>
    <property type="match status" value="2"/>
</dbReference>
<dbReference type="FunFam" id="3.40.50.980:FF:000002">
    <property type="entry name" value="Enterobactin synthetase component F"/>
    <property type="match status" value="1"/>
</dbReference>
<dbReference type="FunFam" id="3.30.300.30:FF:000010">
    <property type="entry name" value="Enterobactin synthetase component F"/>
    <property type="match status" value="1"/>
</dbReference>
<protein>
    <submittedName>
        <fullName evidence="8">Amino acid adenylation domain-containing protein</fullName>
    </submittedName>
</protein>
<dbReference type="FunFam" id="2.30.38.10:FF:000001">
    <property type="entry name" value="Non-ribosomal peptide synthetase PvdI"/>
    <property type="match status" value="1"/>
</dbReference>
<dbReference type="InterPro" id="IPR010071">
    <property type="entry name" value="AA_adenyl_dom"/>
</dbReference>
<dbReference type="CDD" id="cd19534">
    <property type="entry name" value="E_NRPS"/>
    <property type="match status" value="1"/>
</dbReference>
<dbReference type="Pfam" id="PF00668">
    <property type="entry name" value="Condensation"/>
    <property type="match status" value="3"/>
</dbReference>
<evidence type="ECO:0000256" key="2">
    <source>
        <dbReference type="ARBA" id="ARBA00006432"/>
    </source>
</evidence>
<dbReference type="GO" id="GO:0043041">
    <property type="term" value="P:amino acid activation for nonribosomal peptide biosynthetic process"/>
    <property type="evidence" value="ECO:0007669"/>
    <property type="project" value="TreeGrafter"/>
</dbReference>
<accession>A0A4V2YRE1</accession>
<dbReference type="InterPro" id="IPR006162">
    <property type="entry name" value="Ppantetheine_attach_site"/>
</dbReference>
<keyword evidence="5" id="KW-0677">Repeat</keyword>
<dbReference type="InterPro" id="IPR010060">
    <property type="entry name" value="NRPS_synth"/>
</dbReference>
<dbReference type="SUPFAM" id="SSF56801">
    <property type="entry name" value="Acetyl-CoA synthetase-like"/>
    <property type="match status" value="1"/>
</dbReference>
<comment type="caution">
    <text evidence="8">The sequence shown here is derived from an EMBL/GenBank/DDBJ whole genome shotgun (WGS) entry which is preliminary data.</text>
</comment>
<comment type="cofactor">
    <cofactor evidence="1">
        <name>pantetheine 4'-phosphate</name>
        <dbReference type="ChEBI" id="CHEBI:47942"/>
    </cofactor>
</comment>
<dbReference type="Pfam" id="PF00501">
    <property type="entry name" value="AMP-binding"/>
    <property type="match status" value="1"/>
</dbReference>
<dbReference type="Gene3D" id="1.10.1200.10">
    <property type="entry name" value="ACP-like"/>
    <property type="match status" value="1"/>
</dbReference>
<dbReference type="GO" id="GO:0031177">
    <property type="term" value="F:phosphopantetheine binding"/>
    <property type="evidence" value="ECO:0007669"/>
    <property type="project" value="TreeGrafter"/>
</dbReference>
<feature type="non-terminal residue" evidence="8">
    <location>
        <position position="1"/>
    </location>
</feature>
<dbReference type="PANTHER" id="PTHR45527:SF14">
    <property type="entry name" value="PLIPASTATIN SYNTHASE SUBUNIT B"/>
    <property type="match status" value="1"/>
</dbReference>
<dbReference type="GO" id="GO:0008610">
    <property type="term" value="P:lipid biosynthetic process"/>
    <property type="evidence" value="ECO:0007669"/>
    <property type="project" value="UniProtKB-ARBA"/>
</dbReference>
<dbReference type="Pfam" id="PF00550">
    <property type="entry name" value="PP-binding"/>
    <property type="match status" value="1"/>
</dbReference>
<dbReference type="GO" id="GO:0003824">
    <property type="term" value="F:catalytic activity"/>
    <property type="evidence" value="ECO:0007669"/>
    <property type="project" value="UniProtKB-KW"/>
</dbReference>
<dbReference type="InterPro" id="IPR023213">
    <property type="entry name" value="CAT-like_dom_sf"/>
</dbReference>
<dbReference type="NCBIfam" id="TIGR01720">
    <property type="entry name" value="NRPS-para261"/>
    <property type="match status" value="2"/>
</dbReference>